<dbReference type="GO" id="GO:0003700">
    <property type="term" value="F:DNA-binding transcription factor activity"/>
    <property type="evidence" value="ECO:0007669"/>
    <property type="project" value="InterPro"/>
</dbReference>
<dbReference type="InterPro" id="IPR036388">
    <property type="entry name" value="WH-like_DNA-bd_sf"/>
</dbReference>
<keyword evidence="4" id="KW-0175">Coiled coil</keyword>
<evidence type="ECO:0000256" key="2">
    <source>
        <dbReference type="ARBA" id="ARBA00023125"/>
    </source>
</evidence>
<dbReference type="SMART" id="SM00895">
    <property type="entry name" value="FCD"/>
    <property type="match status" value="1"/>
</dbReference>
<evidence type="ECO:0000256" key="4">
    <source>
        <dbReference type="SAM" id="Coils"/>
    </source>
</evidence>
<keyword evidence="3" id="KW-0804">Transcription</keyword>
<dbReference type="InterPro" id="IPR000524">
    <property type="entry name" value="Tscrpt_reg_HTH_GntR"/>
</dbReference>
<name>A0A378TEY6_9MYCO</name>
<protein>
    <submittedName>
        <fullName evidence="6">GntR family transcriptional regulator</fullName>
    </submittedName>
</protein>
<evidence type="ECO:0000256" key="1">
    <source>
        <dbReference type="ARBA" id="ARBA00023015"/>
    </source>
</evidence>
<dbReference type="OrthoDB" id="4084810at2"/>
<keyword evidence="1" id="KW-0805">Transcription regulation</keyword>
<dbReference type="CDD" id="cd07377">
    <property type="entry name" value="WHTH_GntR"/>
    <property type="match status" value="1"/>
</dbReference>
<dbReference type="SMART" id="SM00345">
    <property type="entry name" value="HTH_GNTR"/>
    <property type="match status" value="1"/>
</dbReference>
<proteinExistence type="predicted"/>
<feature type="coiled-coil region" evidence="4">
    <location>
        <begin position="114"/>
        <end position="141"/>
    </location>
</feature>
<feature type="domain" description="HTH gntR-type" evidence="5">
    <location>
        <begin position="19"/>
        <end position="86"/>
    </location>
</feature>
<dbReference type="InterPro" id="IPR008920">
    <property type="entry name" value="TF_FadR/GntR_C"/>
</dbReference>
<evidence type="ECO:0000313" key="6">
    <source>
        <dbReference type="EMBL" id="STZ58747.1"/>
    </source>
</evidence>
<keyword evidence="2" id="KW-0238">DNA-binding</keyword>
<dbReference type="EMBL" id="UGQT01000001">
    <property type="protein sequence ID" value="STZ58747.1"/>
    <property type="molecule type" value="Genomic_DNA"/>
</dbReference>
<organism evidence="6 7">
    <name type="scientific">Mycolicibacterium tokaiense</name>
    <dbReference type="NCBI Taxonomy" id="39695"/>
    <lineage>
        <taxon>Bacteria</taxon>
        <taxon>Bacillati</taxon>
        <taxon>Actinomycetota</taxon>
        <taxon>Actinomycetes</taxon>
        <taxon>Mycobacteriales</taxon>
        <taxon>Mycobacteriaceae</taxon>
        <taxon>Mycolicibacterium</taxon>
    </lineage>
</organism>
<dbReference type="PANTHER" id="PTHR43537:SF24">
    <property type="entry name" value="GLUCONATE OPERON TRANSCRIPTIONAL REPRESSOR"/>
    <property type="match status" value="1"/>
</dbReference>
<sequence length="231" mass="25795">MLVRPELDALPEAPSMGGAKVSTEVRDYIQHLIMTGRLSAGDRLRVEHLADHLDLSVTPVREALVELFADGFVQRRPRRGYEVARLTRSGFEDRILVLAMVTGELAARAAGRITADETARLRELQQELTAHEDDNDRVGAERSAHHLHRTVNLAADSPELAWTAARFARYVPRYIGLEWTDRPKTCTYEHGSIIAALESGDAEGARAAMFEHLTQSRDMLSEDLARSGLWD</sequence>
<accession>A0A378TEY6</accession>
<evidence type="ECO:0000259" key="5">
    <source>
        <dbReference type="PROSITE" id="PS50949"/>
    </source>
</evidence>
<dbReference type="PROSITE" id="PS50949">
    <property type="entry name" value="HTH_GNTR"/>
    <property type="match status" value="1"/>
</dbReference>
<evidence type="ECO:0000256" key="3">
    <source>
        <dbReference type="ARBA" id="ARBA00023163"/>
    </source>
</evidence>
<dbReference type="PANTHER" id="PTHR43537">
    <property type="entry name" value="TRANSCRIPTIONAL REGULATOR, GNTR FAMILY"/>
    <property type="match status" value="1"/>
</dbReference>
<dbReference type="GO" id="GO:0003677">
    <property type="term" value="F:DNA binding"/>
    <property type="evidence" value="ECO:0007669"/>
    <property type="project" value="UniProtKB-KW"/>
</dbReference>
<dbReference type="Proteomes" id="UP000254978">
    <property type="component" value="Unassembled WGS sequence"/>
</dbReference>
<dbReference type="Gene3D" id="1.20.120.530">
    <property type="entry name" value="GntR ligand-binding domain-like"/>
    <property type="match status" value="1"/>
</dbReference>
<evidence type="ECO:0000313" key="7">
    <source>
        <dbReference type="Proteomes" id="UP000254978"/>
    </source>
</evidence>
<dbReference type="AlphaFoldDB" id="A0A378TEY6"/>
<reference evidence="6 7" key="1">
    <citation type="submission" date="2018-06" db="EMBL/GenBank/DDBJ databases">
        <authorList>
            <consortium name="Pathogen Informatics"/>
            <person name="Doyle S."/>
        </authorList>
    </citation>
    <scope>NUCLEOTIDE SEQUENCE [LARGE SCALE GENOMIC DNA]</scope>
    <source>
        <strain evidence="6 7">NCTC10821</strain>
    </source>
</reference>
<keyword evidence="7" id="KW-1185">Reference proteome</keyword>
<dbReference type="InterPro" id="IPR036390">
    <property type="entry name" value="WH_DNA-bd_sf"/>
</dbReference>
<dbReference type="InterPro" id="IPR011711">
    <property type="entry name" value="GntR_C"/>
</dbReference>
<dbReference type="Gene3D" id="1.10.10.10">
    <property type="entry name" value="Winged helix-like DNA-binding domain superfamily/Winged helix DNA-binding domain"/>
    <property type="match status" value="1"/>
</dbReference>
<gene>
    <name evidence="6" type="primary">ydfH_7</name>
    <name evidence="6" type="ORF">NCTC10821_02262</name>
</gene>
<dbReference type="SUPFAM" id="SSF46785">
    <property type="entry name" value="Winged helix' DNA-binding domain"/>
    <property type="match status" value="1"/>
</dbReference>
<dbReference type="RefSeq" id="WP_115278470.1">
    <property type="nucleotide sequence ID" value="NZ_AP022600.1"/>
</dbReference>
<dbReference type="Pfam" id="PF07729">
    <property type="entry name" value="FCD"/>
    <property type="match status" value="1"/>
</dbReference>
<dbReference type="SUPFAM" id="SSF48008">
    <property type="entry name" value="GntR ligand-binding domain-like"/>
    <property type="match status" value="1"/>
</dbReference>
<dbReference type="Pfam" id="PF00392">
    <property type="entry name" value="GntR"/>
    <property type="match status" value="1"/>
</dbReference>